<dbReference type="RefSeq" id="WP_013282863.1">
    <property type="nucleotide sequence ID" value="NC_014389.1"/>
</dbReference>
<name>E0S482_BUTPB</name>
<evidence type="ECO:0000313" key="3">
    <source>
        <dbReference type="Proteomes" id="UP000001299"/>
    </source>
</evidence>
<feature type="transmembrane region" description="Helical" evidence="1">
    <location>
        <begin position="393"/>
        <end position="413"/>
    </location>
</feature>
<reference evidence="2 3" key="1">
    <citation type="journal article" date="2010" name="PLoS ONE">
        <title>The glycobiome of the rumen bacterium Butyrivibrio proteoclasticus B316(T) highlights adaptation to a polysaccharide-rich environment.</title>
        <authorList>
            <person name="Kelly W.J."/>
            <person name="Leahy S.C."/>
            <person name="Altermann E."/>
            <person name="Yeoman C.J."/>
            <person name="Dunne J.C."/>
            <person name="Kong Z."/>
            <person name="Pacheco D.M."/>
            <person name="Li D."/>
            <person name="Noel S.J."/>
            <person name="Moon C.D."/>
            <person name="Cookson A.L."/>
            <person name="Attwood G.T."/>
        </authorList>
    </citation>
    <scope>NUCLEOTIDE SEQUENCE [LARGE SCALE GENOMIC DNA]</scope>
    <source>
        <strain evidence="3">ATCC 51982 / DSM 14932 / B316</strain>
        <plasmid evidence="3">Plasmid pCY360</plasmid>
    </source>
</reference>
<gene>
    <name evidence="2" type="ordered locus">bpr_II277</name>
</gene>
<dbReference type="EMBL" id="CP001812">
    <property type="protein sequence ID" value="ADL36214.1"/>
    <property type="molecule type" value="Genomic_DNA"/>
</dbReference>
<feature type="transmembrane region" description="Helical" evidence="1">
    <location>
        <begin position="272"/>
        <end position="291"/>
    </location>
</feature>
<geneLocation type="plasmid" evidence="2 3">
    <name>pCY360</name>
</geneLocation>
<evidence type="ECO:0000256" key="1">
    <source>
        <dbReference type="SAM" id="Phobius"/>
    </source>
</evidence>
<feature type="transmembrane region" description="Helical" evidence="1">
    <location>
        <begin position="102"/>
        <end position="119"/>
    </location>
</feature>
<dbReference type="HOGENOM" id="CLU_397311_0_0_9"/>
<evidence type="ECO:0000313" key="2">
    <source>
        <dbReference type="EMBL" id="ADL36214.1"/>
    </source>
</evidence>
<dbReference type="Proteomes" id="UP000001299">
    <property type="component" value="Plasmid pCY360"/>
</dbReference>
<protein>
    <submittedName>
        <fullName evidence="2">Uncharacterized protein</fullName>
    </submittedName>
</protein>
<feature type="transmembrane region" description="Helical" evidence="1">
    <location>
        <begin position="655"/>
        <end position="678"/>
    </location>
</feature>
<sequence length="689" mass="79025">MSISMVIKIVIAIWAVIIAAVVAIRIVNKNKTKTVQAGHMEMVGNSNRKNRLFTLYKIYKNNAITRKTFSKVESRIRLLYPADEISIHLEATKTMNRGFRRAGIVFGILTSMGVCNVFLVKSIDFYYILLGAILAWRIFIRTVKGRLEQAEFRLLKQYSNFLFNDLVPSYQKHHGHLDEAIYSVIDELPTLMALHATRIYDVVKSPKLEEAAAAYADYAPNNFFTSLVSLIVPTKLYGDKTLEDGKTTFIKGIMNLNKQLNEELLMKQRLDAAFSSLSIITLSGVFMMPMLRWFFAHFFPQTTTFFNGTTGIVVELIIFIVTFLCDYLIDALKNTSKQEIREHSVWEKLANRPALSPILNVQYSRHFTVLNRIDRKMKATGDHTGIKAYMVECAAYALIAFVVVNVFFGTSLISRTKIALNDFSNDFTNVIVPSETYKKQMEAISTTLTYQYKGEHLTDDDIDRVKDDIRNEESVIKSDEYVTPTAEAIIAHNKDFHNVYFKFWYEFIAILAAVVAFNTPKNLLSFKAKAMEMGKEDEVNSFNLLATIFMDMDGIKVETLLEWMERFSYYYKEAIVECIVTYPMGKTKALNKLKDYDTLDTFQRFIESLLNIDEVGMKKAFADIEIQQDFYAEKRKADNETLINRKRNAANTIGFIPFYATMALWMGLPMGLYAYSLFKQFSAQISSLM</sequence>
<feature type="transmembrane region" description="Helical" evidence="1">
    <location>
        <begin position="311"/>
        <end position="329"/>
    </location>
</feature>
<keyword evidence="1" id="KW-0472">Membrane</keyword>
<keyword evidence="3" id="KW-1185">Reference proteome</keyword>
<keyword evidence="2" id="KW-0614">Plasmid</keyword>
<dbReference type="AlphaFoldDB" id="E0S482"/>
<feature type="transmembrane region" description="Helical" evidence="1">
    <location>
        <begin position="6"/>
        <end position="27"/>
    </location>
</feature>
<accession>E0S482</accession>
<feature type="transmembrane region" description="Helical" evidence="1">
    <location>
        <begin position="125"/>
        <end position="143"/>
    </location>
</feature>
<proteinExistence type="predicted"/>
<keyword evidence="1" id="KW-0812">Transmembrane</keyword>
<keyword evidence="1" id="KW-1133">Transmembrane helix</keyword>
<feature type="transmembrane region" description="Helical" evidence="1">
    <location>
        <begin position="503"/>
        <end position="524"/>
    </location>
</feature>
<dbReference type="KEGG" id="bpb:bpr_II277"/>
<organism evidence="2 3">
    <name type="scientific">Butyrivibrio proteoclasticus (strain ATCC 51982 / DSM 14932 / B316)</name>
    <name type="common">Clostridium proteoclasticum</name>
    <dbReference type="NCBI Taxonomy" id="515622"/>
    <lineage>
        <taxon>Bacteria</taxon>
        <taxon>Bacillati</taxon>
        <taxon>Bacillota</taxon>
        <taxon>Clostridia</taxon>
        <taxon>Lachnospirales</taxon>
        <taxon>Lachnospiraceae</taxon>
        <taxon>Butyrivibrio</taxon>
    </lineage>
</organism>